<keyword evidence="3" id="KW-1185">Reference proteome</keyword>
<evidence type="ECO:0000313" key="3">
    <source>
        <dbReference type="Proteomes" id="UP000799750"/>
    </source>
</evidence>
<dbReference type="EMBL" id="MU004189">
    <property type="protein sequence ID" value="KAF2495302.1"/>
    <property type="molecule type" value="Genomic_DNA"/>
</dbReference>
<evidence type="ECO:0000313" key="2">
    <source>
        <dbReference type="EMBL" id="KAF2495302.1"/>
    </source>
</evidence>
<dbReference type="Proteomes" id="UP000799750">
    <property type="component" value="Unassembled WGS sequence"/>
</dbReference>
<gene>
    <name evidence="2" type="ORF">BU16DRAFT_561589</name>
</gene>
<feature type="region of interest" description="Disordered" evidence="1">
    <location>
        <begin position="215"/>
        <end position="238"/>
    </location>
</feature>
<name>A0A6A6QT52_9PEZI</name>
<sequence>MRQGVNQAKLDMEDIKHDPLRERIDPRSNQINRDHVAKRLSKQLKSFRGLMLSHIKTLGPAKKYKGPRSDEEDEEKVTRSLLIQFEHFGVDISNHLDALDDAAGNMKGLDLLRESLESFESDRGSLIEYLGADPGARKAPSLNVTVNRLEECNQAVTAMLAFEHLRSAARPVTSEELIEFLCPWVGNRAAQQNSFLRSFRRSNEHRVQYSKENNAYSYLPNPEDGLPQVHAPGGSTAP</sequence>
<reference evidence="2" key="1">
    <citation type="journal article" date="2020" name="Stud. Mycol.">
        <title>101 Dothideomycetes genomes: a test case for predicting lifestyles and emergence of pathogens.</title>
        <authorList>
            <person name="Haridas S."/>
            <person name="Albert R."/>
            <person name="Binder M."/>
            <person name="Bloem J."/>
            <person name="Labutti K."/>
            <person name="Salamov A."/>
            <person name="Andreopoulos B."/>
            <person name="Baker S."/>
            <person name="Barry K."/>
            <person name="Bills G."/>
            <person name="Bluhm B."/>
            <person name="Cannon C."/>
            <person name="Castanera R."/>
            <person name="Culley D."/>
            <person name="Daum C."/>
            <person name="Ezra D."/>
            <person name="Gonzalez J."/>
            <person name="Henrissat B."/>
            <person name="Kuo A."/>
            <person name="Liang C."/>
            <person name="Lipzen A."/>
            <person name="Lutzoni F."/>
            <person name="Magnuson J."/>
            <person name="Mondo S."/>
            <person name="Nolan M."/>
            <person name="Ohm R."/>
            <person name="Pangilinan J."/>
            <person name="Park H.-J."/>
            <person name="Ramirez L."/>
            <person name="Alfaro M."/>
            <person name="Sun H."/>
            <person name="Tritt A."/>
            <person name="Yoshinaga Y."/>
            <person name="Zwiers L.-H."/>
            <person name="Turgeon B."/>
            <person name="Goodwin S."/>
            <person name="Spatafora J."/>
            <person name="Crous P."/>
            <person name="Grigoriev I."/>
        </authorList>
    </citation>
    <scope>NUCLEOTIDE SEQUENCE</scope>
    <source>
        <strain evidence="2">CBS 269.34</strain>
    </source>
</reference>
<evidence type="ECO:0000256" key="1">
    <source>
        <dbReference type="SAM" id="MobiDB-lite"/>
    </source>
</evidence>
<proteinExistence type="predicted"/>
<accession>A0A6A6QT52</accession>
<protein>
    <submittedName>
        <fullName evidence="2">Uncharacterized protein</fullName>
    </submittedName>
</protein>
<organism evidence="2 3">
    <name type="scientific">Lophium mytilinum</name>
    <dbReference type="NCBI Taxonomy" id="390894"/>
    <lineage>
        <taxon>Eukaryota</taxon>
        <taxon>Fungi</taxon>
        <taxon>Dikarya</taxon>
        <taxon>Ascomycota</taxon>
        <taxon>Pezizomycotina</taxon>
        <taxon>Dothideomycetes</taxon>
        <taxon>Pleosporomycetidae</taxon>
        <taxon>Mytilinidiales</taxon>
        <taxon>Mytilinidiaceae</taxon>
        <taxon>Lophium</taxon>
    </lineage>
</organism>
<dbReference type="AlphaFoldDB" id="A0A6A6QT52"/>